<evidence type="ECO:0000313" key="3">
    <source>
        <dbReference type="Proteomes" id="UP001558613"/>
    </source>
</evidence>
<dbReference type="InterPro" id="IPR012337">
    <property type="entry name" value="RNaseH-like_sf"/>
</dbReference>
<comment type="caution">
    <text evidence="2">The sequence shown here is derived from an EMBL/GenBank/DDBJ whole genome shotgun (WGS) entry which is preliminary data.</text>
</comment>
<dbReference type="Proteomes" id="UP001558613">
    <property type="component" value="Unassembled WGS sequence"/>
</dbReference>
<feature type="region of interest" description="Disordered" evidence="1">
    <location>
        <begin position="1"/>
        <end position="135"/>
    </location>
</feature>
<feature type="compositionally biased region" description="Basic and acidic residues" evidence="1">
    <location>
        <begin position="95"/>
        <end position="115"/>
    </location>
</feature>
<name>A0ABR3MUU2_9TELE</name>
<gene>
    <name evidence="2" type="ORF">QQF64_033760</name>
</gene>
<sequence length="513" mass="57870">MVYLLSHEDGEDNEEQVKENDKAGEENSHEGEEYREKANKSRAGEENSHEDEEDNEAMIENEFRAGEVNSCGDEEQREKVNVSSASEENSAGQDGEPHLQNDIGREELDGECRDATEEEAEEKSYPEDPSDWPAPHQITDTFRQNMTERGPLKCPDGPYPRSEASHRRFSKAYYESKKTSVQESCVGFTAVKDTTGQGLAEKLIEVIEKNLGLELINCCGQSYDNGSNMSGIQKGVQALILEKNPEAIFIPCCSHSLNLLLCDAASSNRECLTFFGTLQRLYTIFSSSVKRWDVLKEFVEITLKPLSDTRWEAKLDSVKALRFQLGGALDALEKLEKVAKDGKIASEAKSLSEEVVHMEFLVCLIIWYDIFAEITHVSKALQAPDVSLDTAIMLINSLKDFFVQYREEGFQKSMSIARKMASELNGSTEFKRKRLCKQKKFHDETSNYSEDEDPEVHFRCGVFNVIVDTAIQELSDRLLQFFFCRGFHLDKKTKSVKALTESSFASHLVSLSG</sequence>
<dbReference type="SUPFAM" id="SSF53098">
    <property type="entry name" value="Ribonuclease H-like"/>
    <property type="match status" value="1"/>
</dbReference>
<dbReference type="PANTHER" id="PTHR45749">
    <property type="match status" value="1"/>
</dbReference>
<dbReference type="EMBL" id="JAYMGO010000009">
    <property type="protein sequence ID" value="KAL1268397.1"/>
    <property type="molecule type" value="Genomic_DNA"/>
</dbReference>
<keyword evidence="3" id="KW-1185">Reference proteome</keyword>
<protein>
    <recommendedName>
        <fullName evidence="4">DUF4371 domain-containing protein</fullName>
    </recommendedName>
</protein>
<feature type="compositionally biased region" description="Polar residues" evidence="1">
    <location>
        <begin position="81"/>
        <end position="92"/>
    </location>
</feature>
<accession>A0ABR3MUU2</accession>
<reference evidence="2 3" key="1">
    <citation type="submission" date="2023-09" db="EMBL/GenBank/DDBJ databases">
        <authorList>
            <person name="Wang M."/>
        </authorList>
    </citation>
    <scope>NUCLEOTIDE SEQUENCE [LARGE SCALE GENOMIC DNA]</scope>
    <source>
        <strain evidence="2">GT-2023</strain>
        <tissue evidence="2">Liver</tissue>
    </source>
</reference>
<proteinExistence type="predicted"/>
<feature type="compositionally biased region" description="Acidic residues" evidence="1">
    <location>
        <begin position="48"/>
        <end position="59"/>
    </location>
</feature>
<evidence type="ECO:0000256" key="1">
    <source>
        <dbReference type="SAM" id="MobiDB-lite"/>
    </source>
</evidence>
<evidence type="ECO:0008006" key="4">
    <source>
        <dbReference type="Google" id="ProtNLM"/>
    </source>
</evidence>
<evidence type="ECO:0000313" key="2">
    <source>
        <dbReference type="EMBL" id="KAL1268397.1"/>
    </source>
</evidence>
<dbReference type="PANTHER" id="PTHR45749:SF35">
    <property type="entry name" value="AC-LIKE TRANSPOSASE-RELATED"/>
    <property type="match status" value="1"/>
</dbReference>
<feature type="compositionally biased region" description="Basic and acidic residues" evidence="1">
    <location>
        <begin position="15"/>
        <end position="47"/>
    </location>
</feature>
<organism evidence="2 3">
    <name type="scientific">Cirrhinus molitorella</name>
    <name type="common">mud carp</name>
    <dbReference type="NCBI Taxonomy" id="172907"/>
    <lineage>
        <taxon>Eukaryota</taxon>
        <taxon>Metazoa</taxon>
        <taxon>Chordata</taxon>
        <taxon>Craniata</taxon>
        <taxon>Vertebrata</taxon>
        <taxon>Euteleostomi</taxon>
        <taxon>Actinopterygii</taxon>
        <taxon>Neopterygii</taxon>
        <taxon>Teleostei</taxon>
        <taxon>Ostariophysi</taxon>
        <taxon>Cypriniformes</taxon>
        <taxon>Cyprinidae</taxon>
        <taxon>Labeoninae</taxon>
        <taxon>Labeonini</taxon>
        <taxon>Cirrhinus</taxon>
    </lineage>
</organism>